<dbReference type="PANTHER" id="PTHR43617">
    <property type="entry name" value="L-AMINO ACID N-ACETYLTRANSFERASE"/>
    <property type="match status" value="1"/>
</dbReference>
<dbReference type="SUPFAM" id="SSF55729">
    <property type="entry name" value="Acyl-CoA N-acyltransferases (Nat)"/>
    <property type="match status" value="1"/>
</dbReference>
<evidence type="ECO:0000259" key="1">
    <source>
        <dbReference type="PROSITE" id="PS51186"/>
    </source>
</evidence>
<organism evidence="2 3">
    <name type="scientific">Pseudomyxococcus hansupus</name>
    <dbReference type="NCBI Taxonomy" id="1297742"/>
    <lineage>
        <taxon>Bacteria</taxon>
        <taxon>Pseudomonadati</taxon>
        <taxon>Myxococcota</taxon>
        <taxon>Myxococcia</taxon>
        <taxon>Myxococcales</taxon>
        <taxon>Cystobacterineae</taxon>
        <taxon>Myxococcaceae</taxon>
        <taxon>Pseudomyxococcus</taxon>
    </lineage>
</organism>
<dbReference type="InterPro" id="IPR050276">
    <property type="entry name" value="MshD_Acetyltransferase"/>
</dbReference>
<dbReference type="KEGG" id="mym:A176_000181"/>
<keyword evidence="2" id="KW-0808">Transferase</keyword>
<dbReference type="STRING" id="1297742.A176_000181"/>
<dbReference type="eggNOG" id="COG0456">
    <property type="taxonomic scope" value="Bacteria"/>
</dbReference>
<dbReference type="PATRIC" id="fig|1297742.4.peg.188"/>
<dbReference type="AlphaFoldDB" id="A0A0H4WKK5"/>
<protein>
    <submittedName>
        <fullName evidence="2">Acetyltransferase, gnat family</fullName>
    </submittedName>
</protein>
<dbReference type="OrthoDB" id="529907at2"/>
<dbReference type="Pfam" id="PF00583">
    <property type="entry name" value="Acetyltransf_1"/>
    <property type="match status" value="1"/>
</dbReference>
<keyword evidence="3" id="KW-1185">Reference proteome</keyword>
<dbReference type="InterPro" id="IPR000182">
    <property type="entry name" value="GNAT_dom"/>
</dbReference>
<sequence length="178" mass="19414">MTMKQVDAGVEVAPAPVLDVAGLPNDLMAAVKFGLPTDEDMTAVAALRANSEPWKTRGETQEDSLKALAQLKPFIHVAKLQNQLVGYVTVERDGPVPGAAYLRNIVVKPELRRKGLGNVLLEQALKAARDMYRKTIALRVDPSNSPAVSFYRKEGFTTVATVVSKKSGKLRLLMSREL</sequence>
<dbReference type="Proteomes" id="UP000009026">
    <property type="component" value="Chromosome"/>
</dbReference>
<proteinExistence type="predicted"/>
<evidence type="ECO:0000313" key="2">
    <source>
        <dbReference type="EMBL" id="AKQ63269.1"/>
    </source>
</evidence>
<dbReference type="Gene3D" id="3.40.630.30">
    <property type="match status" value="1"/>
</dbReference>
<evidence type="ECO:0000313" key="3">
    <source>
        <dbReference type="Proteomes" id="UP000009026"/>
    </source>
</evidence>
<feature type="domain" description="N-acetyltransferase" evidence="1">
    <location>
        <begin position="31"/>
        <end position="178"/>
    </location>
</feature>
<gene>
    <name evidence="2" type="ORF">A176_000181</name>
</gene>
<accession>A0A0H4WKK5</accession>
<name>A0A0H4WKK5_9BACT</name>
<dbReference type="InterPro" id="IPR016181">
    <property type="entry name" value="Acyl_CoA_acyltransferase"/>
</dbReference>
<dbReference type="CDD" id="cd04301">
    <property type="entry name" value="NAT_SF"/>
    <property type="match status" value="1"/>
</dbReference>
<dbReference type="RefSeq" id="WP_002633379.1">
    <property type="nucleotide sequence ID" value="NZ_CP012109.1"/>
</dbReference>
<dbReference type="PROSITE" id="PS51186">
    <property type="entry name" value="GNAT"/>
    <property type="match status" value="1"/>
</dbReference>
<reference evidence="2 3" key="1">
    <citation type="journal article" date="2016" name="PLoS ONE">
        <title>Complete Genome Sequence and Comparative Genomics of a Novel Myxobacterium Myxococcus hansupus.</title>
        <authorList>
            <person name="Sharma G."/>
            <person name="Narwani T."/>
            <person name="Subramanian S."/>
        </authorList>
    </citation>
    <scope>NUCLEOTIDE SEQUENCE [LARGE SCALE GENOMIC DNA]</scope>
    <source>
        <strain evidence="3">mixupus</strain>
    </source>
</reference>
<dbReference type="GO" id="GO:0016747">
    <property type="term" value="F:acyltransferase activity, transferring groups other than amino-acyl groups"/>
    <property type="evidence" value="ECO:0007669"/>
    <property type="project" value="InterPro"/>
</dbReference>
<dbReference type="EMBL" id="CP012109">
    <property type="protein sequence ID" value="AKQ63269.1"/>
    <property type="molecule type" value="Genomic_DNA"/>
</dbReference>